<dbReference type="InParanoid" id="B9TQ27"/>
<name>B9TQ27_RICCO</name>
<dbReference type="Proteomes" id="UP000008311">
    <property type="component" value="Unassembled WGS sequence"/>
</dbReference>
<dbReference type="AlphaFoldDB" id="B9TQ27"/>
<protein>
    <submittedName>
        <fullName evidence="2">Uncharacterized protein</fullName>
    </submittedName>
</protein>
<dbReference type="EMBL" id="EQ997777">
    <property type="protein sequence ID" value="EEF22037.1"/>
    <property type="molecule type" value="Genomic_DNA"/>
</dbReference>
<organism evidence="2 3">
    <name type="scientific">Ricinus communis</name>
    <name type="common">Castor bean</name>
    <dbReference type="NCBI Taxonomy" id="3988"/>
    <lineage>
        <taxon>Eukaryota</taxon>
        <taxon>Viridiplantae</taxon>
        <taxon>Streptophyta</taxon>
        <taxon>Embryophyta</taxon>
        <taxon>Tracheophyta</taxon>
        <taxon>Spermatophyta</taxon>
        <taxon>Magnoliopsida</taxon>
        <taxon>eudicotyledons</taxon>
        <taxon>Gunneridae</taxon>
        <taxon>Pentapetalae</taxon>
        <taxon>rosids</taxon>
        <taxon>fabids</taxon>
        <taxon>Malpighiales</taxon>
        <taxon>Euphorbiaceae</taxon>
        <taxon>Acalyphoideae</taxon>
        <taxon>Acalypheae</taxon>
        <taxon>Ricinus</taxon>
    </lineage>
</organism>
<proteinExistence type="predicted"/>
<evidence type="ECO:0000313" key="2">
    <source>
        <dbReference type="EMBL" id="EEF22037.1"/>
    </source>
</evidence>
<feature type="region of interest" description="Disordered" evidence="1">
    <location>
        <begin position="1"/>
        <end position="125"/>
    </location>
</feature>
<sequence length="125" mass="12656">MALAAARLVPGATEFMSQNNAPSPSSGATSSATRGAASAVTSESTSEAPASASAALSQAVMPSSAMTSRRAGRMSKARPCADQSPAPANVDPASPNPIRAIDLSIAPPCPHRRQWANRKRLSAIS</sequence>
<reference evidence="3" key="1">
    <citation type="journal article" date="2010" name="Nat. Biotechnol.">
        <title>Draft genome sequence of the oilseed species Ricinus communis.</title>
        <authorList>
            <person name="Chan A.P."/>
            <person name="Crabtree J."/>
            <person name="Zhao Q."/>
            <person name="Lorenzi H."/>
            <person name="Orvis J."/>
            <person name="Puiu D."/>
            <person name="Melake-Berhan A."/>
            <person name="Jones K.M."/>
            <person name="Redman J."/>
            <person name="Chen G."/>
            <person name="Cahoon E.B."/>
            <person name="Gedil M."/>
            <person name="Stanke M."/>
            <person name="Haas B.J."/>
            <person name="Wortman J.R."/>
            <person name="Fraser-Liggett C.M."/>
            <person name="Ravel J."/>
            <person name="Rabinowicz P.D."/>
        </authorList>
    </citation>
    <scope>NUCLEOTIDE SEQUENCE [LARGE SCALE GENOMIC DNA]</scope>
    <source>
        <strain evidence="3">cv. Hale</strain>
    </source>
</reference>
<keyword evidence="3" id="KW-1185">Reference proteome</keyword>
<accession>B9TQ27</accession>
<feature type="compositionally biased region" description="Low complexity" evidence="1">
    <location>
        <begin position="21"/>
        <end position="60"/>
    </location>
</feature>
<evidence type="ECO:0000256" key="1">
    <source>
        <dbReference type="SAM" id="MobiDB-lite"/>
    </source>
</evidence>
<feature type="compositionally biased region" description="Basic residues" evidence="1">
    <location>
        <begin position="110"/>
        <end position="125"/>
    </location>
</feature>
<gene>
    <name evidence="2" type="ORF">RCOM_1991730</name>
</gene>
<evidence type="ECO:0000313" key="3">
    <source>
        <dbReference type="Proteomes" id="UP000008311"/>
    </source>
</evidence>